<gene>
    <name evidence="2" type="ORF">C1S65_23380</name>
</gene>
<dbReference type="EMBL" id="CP030750">
    <property type="protein sequence ID" value="AXA26907.1"/>
    <property type="molecule type" value="Genomic_DNA"/>
</dbReference>
<sequence length="58" mass="6237">MQLQRILQHCKNFITRKDGASGIEYALIAAMVAVVLVPFVPTISGKITTMFTAISGAL</sequence>
<evidence type="ECO:0000256" key="1">
    <source>
        <dbReference type="SAM" id="Phobius"/>
    </source>
</evidence>
<protein>
    <submittedName>
        <fullName evidence="2">Flp family type IVb pilin</fullName>
    </submittedName>
</protein>
<dbReference type="InterPro" id="IPR007047">
    <property type="entry name" value="Flp_Fap"/>
</dbReference>
<proteinExistence type="predicted"/>
<keyword evidence="1" id="KW-0472">Membrane</keyword>
<dbReference type="RefSeq" id="WP_112899257.1">
    <property type="nucleotide sequence ID" value="NZ_CP030750.1"/>
</dbReference>
<evidence type="ECO:0000313" key="2">
    <source>
        <dbReference type="EMBL" id="AXA26907.1"/>
    </source>
</evidence>
<feature type="transmembrane region" description="Helical" evidence="1">
    <location>
        <begin position="21"/>
        <end position="40"/>
    </location>
</feature>
<evidence type="ECO:0000313" key="3">
    <source>
        <dbReference type="Proteomes" id="UP000251617"/>
    </source>
</evidence>
<reference evidence="2 3" key="1">
    <citation type="submission" date="2018-06" db="EMBL/GenBank/DDBJ databases">
        <title>The genome of Pseudomonas putida NX-1, a lignin degrader.</title>
        <authorList>
            <person name="Xu Z."/>
        </authorList>
    </citation>
    <scope>NUCLEOTIDE SEQUENCE [LARGE SCALE GENOMIC DNA]</scope>
    <source>
        <strain evidence="2 3">NX-1</strain>
    </source>
</reference>
<organism evidence="2 3">
    <name type="scientific">Pseudomonas putida</name>
    <name type="common">Arthrobacter siderocapsulatus</name>
    <dbReference type="NCBI Taxonomy" id="303"/>
    <lineage>
        <taxon>Bacteria</taxon>
        <taxon>Pseudomonadati</taxon>
        <taxon>Pseudomonadota</taxon>
        <taxon>Gammaproteobacteria</taxon>
        <taxon>Pseudomonadales</taxon>
        <taxon>Pseudomonadaceae</taxon>
        <taxon>Pseudomonas</taxon>
    </lineage>
</organism>
<accession>A0AAD0L9G0</accession>
<dbReference type="Pfam" id="PF04964">
    <property type="entry name" value="Flp_Fap"/>
    <property type="match status" value="1"/>
</dbReference>
<name>A0AAD0L9G0_PSEPU</name>
<dbReference type="AlphaFoldDB" id="A0AAD0L9G0"/>
<keyword evidence="1" id="KW-1133">Transmembrane helix</keyword>
<dbReference type="Proteomes" id="UP000251617">
    <property type="component" value="Chromosome"/>
</dbReference>
<keyword evidence="1" id="KW-0812">Transmembrane</keyword>